<sequence>MKRIVNFRDFNIFTVEKEVWDVEYHNHNFYELIVIESGKGNHHLNDVTFSYRKGDVFLLHPSDQHEFIIHKKTKFIYIKFTHHYASTYLLPGKSKNVKEAFQLLLTGRSVKYESAVLNAEDRKYFIQLAKNLRYEFSAKKIYNGDITTELFSIMVTLLCRNLINDPTTNSWKNAELSKIDRILAYISIYALDETKMRIENIAGEFSLSSNYVSIYVKNKTGFSIQQHVIQYKIKTAEKLLLHSDYTINEIADKLNFTDASHFNKLFTKYKNTSPSNFKAEDKE</sequence>
<proteinExistence type="predicted"/>
<organism evidence="5 6">
    <name type="scientific">Chryseobacterium angstadtii</name>
    <dbReference type="NCBI Taxonomy" id="558151"/>
    <lineage>
        <taxon>Bacteria</taxon>
        <taxon>Pseudomonadati</taxon>
        <taxon>Bacteroidota</taxon>
        <taxon>Flavobacteriia</taxon>
        <taxon>Flavobacteriales</taxon>
        <taxon>Weeksellaceae</taxon>
        <taxon>Chryseobacterium group</taxon>
        <taxon>Chryseobacterium</taxon>
    </lineage>
</organism>
<dbReference type="PROSITE" id="PS00041">
    <property type="entry name" value="HTH_ARAC_FAMILY_1"/>
    <property type="match status" value="1"/>
</dbReference>
<reference evidence="5 6" key="1">
    <citation type="journal article" date="2013" name="Int. J. Syst. Evol. Microbiol.">
        <title>Chryseobacterium angstadtii sp. nov., isolated from a newt tank.</title>
        <authorList>
            <person name="Kirk K.E."/>
            <person name="Hoffman J.A."/>
            <person name="Smith K.A."/>
            <person name="Strahan B.L."/>
            <person name="Failor K.C."/>
            <person name="Krebs J.E."/>
            <person name="Gale A.N."/>
            <person name="Do T.D."/>
            <person name="Sontag T.C."/>
            <person name="Batties A.M."/>
            <person name="Mistiszyn K."/>
            <person name="Newman J.D."/>
        </authorList>
    </citation>
    <scope>NUCLEOTIDE SEQUENCE [LARGE SCALE GENOMIC DNA]</scope>
    <source>
        <strain evidence="5 6">KM</strain>
    </source>
</reference>
<accession>A0A0J7I5Z6</accession>
<keyword evidence="6" id="KW-1185">Reference proteome</keyword>
<evidence type="ECO:0000256" key="1">
    <source>
        <dbReference type="ARBA" id="ARBA00023015"/>
    </source>
</evidence>
<gene>
    <name evidence="5" type="ORF">ACM46_15075</name>
</gene>
<keyword evidence="2" id="KW-0238">DNA-binding</keyword>
<dbReference type="Pfam" id="PF12833">
    <property type="entry name" value="HTH_18"/>
    <property type="match status" value="1"/>
</dbReference>
<dbReference type="PANTHER" id="PTHR43280">
    <property type="entry name" value="ARAC-FAMILY TRANSCRIPTIONAL REGULATOR"/>
    <property type="match status" value="1"/>
</dbReference>
<dbReference type="InterPro" id="IPR014710">
    <property type="entry name" value="RmlC-like_jellyroll"/>
</dbReference>
<dbReference type="Gene3D" id="2.60.120.10">
    <property type="entry name" value="Jelly Rolls"/>
    <property type="match status" value="1"/>
</dbReference>
<dbReference type="SMART" id="SM00342">
    <property type="entry name" value="HTH_ARAC"/>
    <property type="match status" value="1"/>
</dbReference>
<dbReference type="GO" id="GO:0043565">
    <property type="term" value="F:sequence-specific DNA binding"/>
    <property type="evidence" value="ECO:0007669"/>
    <property type="project" value="InterPro"/>
</dbReference>
<dbReference type="AlphaFoldDB" id="A0A0J7I5Z6"/>
<comment type="caution">
    <text evidence="5">The sequence shown here is derived from an EMBL/GenBank/DDBJ whole genome shotgun (WGS) entry which is preliminary data.</text>
</comment>
<dbReference type="SUPFAM" id="SSF46689">
    <property type="entry name" value="Homeodomain-like"/>
    <property type="match status" value="1"/>
</dbReference>
<evidence type="ECO:0000259" key="4">
    <source>
        <dbReference type="PROSITE" id="PS01124"/>
    </source>
</evidence>
<keyword evidence="1" id="KW-0805">Transcription regulation</keyword>
<dbReference type="InterPro" id="IPR018060">
    <property type="entry name" value="HTH_AraC"/>
</dbReference>
<evidence type="ECO:0000256" key="3">
    <source>
        <dbReference type="ARBA" id="ARBA00023163"/>
    </source>
</evidence>
<dbReference type="InterPro" id="IPR018062">
    <property type="entry name" value="HTH_AraC-typ_CS"/>
</dbReference>
<feature type="domain" description="HTH araC/xylS-type" evidence="4">
    <location>
        <begin position="180"/>
        <end position="280"/>
    </location>
</feature>
<dbReference type="SUPFAM" id="SSF51215">
    <property type="entry name" value="Regulatory protein AraC"/>
    <property type="match status" value="1"/>
</dbReference>
<dbReference type="InterPro" id="IPR037923">
    <property type="entry name" value="HTH-like"/>
</dbReference>
<dbReference type="Gene3D" id="1.10.10.60">
    <property type="entry name" value="Homeodomain-like"/>
    <property type="match status" value="2"/>
</dbReference>
<dbReference type="PROSITE" id="PS01124">
    <property type="entry name" value="HTH_ARAC_FAMILY_2"/>
    <property type="match status" value="1"/>
</dbReference>
<dbReference type="InterPro" id="IPR003313">
    <property type="entry name" value="AraC-bd"/>
</dbReference>
<keyword evidence="3" id="KW-0804">Transcription</keyword>
<dbReference type="GO" id="GO:0003700">
    <property type="term" value="F:DNA-binding transcription factor activity"/>
    <property type="evidence" value="ECO:0007669"/>
    <property type="project" value="InterPro"/>
</dbReference>
<name>A0A0J7I5Z6_9FLAO</name>
<evidence type="ECO:0000256" key="2">
    <source>
        <dbReference type="ARBA" id="ARBA00023125"/>
    </source>
</evidence>
<dbReference type="RefSeq" id="WP_048507519.1">
    <property type="nucleotide sequence ID" value="NZ_LFND01000005.1"/>
</dbReference>
<dbReference type="PANTHER" id="PTHR43280:SF34">
    <property type="entry name" value="ARAC-FAMILY TRANSCRIPTIONAL REGULATOR"/>
    <property type="match status" value="1"/>
</dbReference>
<dbReference type="PATRIC" id="fig|558151.6.peg.3186"/>
<dbReference type="Pfam" id="PF02311">
    <property type="entry name" value="AraC_binding"/>
    <property type="match status" value="1"/>
</dbReference>
<dbReference type="STRING" id="558151.ACM46_15075"/>
<dbReference type="Proteomes" id="UP000036261">
    <property type="component" value="Unassembled WGS sequence"/>
</dbReference>
<dbReference type="InterPro" id="IPR009057">
    <property type="entry name" value="Homeodomain-like_sf"/>
</dbReference>
<evidence type="ECO:0000313" key="5">
    <source>
        <dbReference type="EMBL" id="KMQ61354.1"/>
    </source>
</evidence>
<protein>
    <recommendedName>
        <fullName evidence="4">HTH araC/xylS-type domain-containing protein</fullName>
    </recommendedName>
</protein>
<dbReference type="EMBL" id="LFND01000005">
    <property type="protein sequence ID" value="KMQ61354.1"/>
    <property type="molecule type" value="Genomic_DNA"/>
</dbReference>
<evidence type="ECO:0000313" key="6">
    <source>
        <dbReference type="Proteomes" id="UP000036261"/>
    </source>
</evidence>